<dbReference type="GeneID" id="20078401"/>
<dbReference type="InterPro" id="IPR042266">
    <property type="entry name" value="PPPDE_sf"/>
</dbReference>
<evidence type="ECO:0000259" key="4">
    <source>
        <dbReference type="PROSITE" id="PS51858"/>
    </source>
</evidence>
<dbReference type="VEuPathDB" id="FungiDB:H310_01351"/>
<evidence type="ECO:0000256" key="1">
    <source>
        <dbReference type="ARBA" id="ARBA00008140"/>
    </source>
</evidence>
<keyword evidence="2" id="KW-0645">Protease</keyword>
<organism evidence="5">
    <name type="scientific">Aphanomyces invadans</name>
    <dbReference type="NCBI Taxonomy" id="157072"/>
    <lineage>
        <taxon>Eukaryota</taxon>
        <taxon>Sar</taxon>
        <taxon>Stramenopiles</taxon>
        <taxon>Oomycota</taxon>
        <taxon>Saprolegniomycetes</taxon>
        <taxon>Saprolegniales</taxon>
        <taxon>Verrucalvaceae</taxon>
        <taxon>Aphanomyces</taxon>
    </lineage>
</organism>
<accession>A0A024URB8</accession>
<dbReference type="GO" id="GO:0006508">
    <property type="term" value="P:proteolysis"/>
    <property type="evidence" value="ECO:0007669"/>
    <property type="project" value="UniProtKB-KW"/>
</dbReference>
<reference evidence="5" key="1">
    <citation type="submission" date="2013-12" db="EMBL/GenBank/DDBJ databases">
        <title>The Genome Sequence of Aphanomyces invadans NJM9701.</title>
        <authorList>
            <consortium name="The Broad Institute Genomics Platform"/>
            <person name="Russ C."/>
            <person name="Tyler B."/>
            <person name="van West P."/>
            <person name="Dieguez-Uribeondo J."/>
            <person name="Young S.K."/>
            <person name="Zeng Q."/>
            <person name="Gargeya S."/>
            <person name="Fitzgerald M."/>
            <person name="Abouelleil A."/>
            <person name="Alvarado L."/>
            <person name="Chapman S.B."/>
            <person name="Gainer-Dewar J."/>
            <person name="Goldberg J."/>
            <person name="Griggs A."/>
            <person name="Gujja S."/>
            <person name="Hansen M."/>
            <person name="Howarth C."/>
            <person name="Imamovic A."/>
            <person name="Ireland A."/>
            <person name="Larimer J."/>
            <person name="McCowan C."/>
            <person name="Murphy C."/>
            <person name="Pearson M."/>
            <person name="Poon T.W."/>
            <person name="Priest M."/>
            <person name="Roberts A."/>
            <person name="Saif S."/>
            <person name="Shea T."/>
            <person name="Sykes S."/>
            <person name="Wortman J."/>
            <person name="Nusbaum C."/>
            <person name="Birren B."/>
        </authorList>
    </citation>
    <scope>NUCLEOTIDE SEQUENCE [LARGE SCALE GENOMIC DNA]</scope>
    <source>
        <strain evidence="5">NJM9701</strain>
    </source>
</reference>
<evidence type="ECO:0000256" key="2">
    <source>
        <dbReference type="ARBA" id="ARBA00022670"/>
    </source>
</evidence>
<dbReference type="PROSITE" id="PS51858">
    <property type="entry name" value="PPPDE"/>
    <property type="match status" value="1"/>
</dbReference>
<dbReference type="AlphaFoldDB" id="A0A024URB8"/>
<keyword evidence="3" id="KW-0378">Hydrolase</keyword>
<proteinExistence type="inferred from homology"/>
<dbReference type="PANTHER" id="PTHR12378:SF80">
    <property type="entry name" value="IP06716P-RELATED"/>
    <property type="match status" value="1"/>
</dbReference>
<dbReference type="PANTHER" id="PTHR12378">
    <property type="entry name" value="DESUMOYLATING ISOPEPTIDASE"/>
    <property type="match status" value="1"/>
</dbReference>
<evidence type="ECO:0000313" key="5">
    <source>
        <dbReference type="EMBL" id="ETW08849.1"/>
    </source>
</evidence>
<dbReference type="Gene3D" id="3.90.1720.30">
    <property type="entry name" value="PPPDE domains"/>
    <property type="match status" value="1"/>
</dbReference>
<sequence length="229" mass="24484">MRRQGLSMKGKTTVTVNVYDIVESNSFTYAWGLGAFHSGVEVGGVEYSFAGGAGVFTLAPKSAQGAVFRESIQIGVFEGTYQDAKRILDDMRSEFNGSHYNLLTKNCNTFANEACLRLVGQPIPAYINRIAYLGSCFSCLIPKQLTGEAPVQGSDAMFGGFSHASSYGTTSVPVFAGQGLALNSNSSPSASLLASTDENNEAIRREKRVAAALKRLEKRHSGSEVLTSD</sequence>
<feature type="domain" description="PPPDE" evidence="4">
    <location>
        <begin position="12"/>
        <end position="145"/>
    </location>
</feature>
<dbReference type="GO" id="GO:0101005">
    <property type="term" value="F:deubiquitinase activity"/>
    <property type="evidence" value="ECO:0007669"/>
    <property type="project" value="TreeGrafter"/>
</dbReference>
<dbReference type="OrthoDB" id="412286at2759"/>
<comment type="similarity">
    <text evidence="1">Belongs to the DeSI family.</text>
</comment>
<dbReference type="GO" id="GO:0016579">
    <property type="term" value="P:protein deubiquitination"/>
    <property type="evidence" value="ECO:0007669"/>
    <property type="project" value="TreeGrafter"/>
</dbReference>
<evidence type="ECO:0000256" key="3">
    <source>
        <dbReference type="ARBA" id="ARBA00022801"/>
    </source>
</evidence>
<dbReference type="InterPro" id="IPR008580">
    <property type="entry name" value="PPPDE_dom"/>
</dbReference>
<dbReference type="EMBL" id="KI913953">
    <property type="protein sequence ID" value="ETW08849.1"/>
    <property type="molecule type" value="Genomic_DNA"/>
</dbReference>
<dbReference type="RefSeq" id="XP_008862654.1">
    <property type="nucleotide sequence ID" value="XM_008864432.1"/>
</dbReference>
<dbReference type="Pfam" id="PF05903">
    <property type="entry name" value="Peptidase_C97"/>
    <property type="match status" value="1"/>
</dbReference>
<name>A0A024URB8_9STRA</name>
<gene>
    <name evidence="5" type="ORF">H310_01351</name>
</gene>
<protein>
    <recommendedName>
        <fullName evidence="4">PPPDE domain-containing protein</fullName>
    </recommendedName>
</protein>
<dbReference type="SMART" id="SM01179">
    <property type="entry name" value="DUF862"/>
    <property type="match status" value="1"/>
</dbReference>